<proteinExistence type="predicted"/>
<comment type="caution">
    <text evidence="1">The sequence shown here is derived from an EMBL/GenBank/DDBJ whole genome shotgun (WGS) entry which is preliminary data.</text>
</comment>
<evidence type="ECO:0000313" key="1">
    <source>
        <dbReference type="EMBL" id="KAF6204760.1"/>
    </source>
</evidence>
<organism evidence="1 2">
    <name type="scientific">Apolygus lucorum</name>
    <name type="common">Small green plant bug</name>
    <name type="synonym">Lygocoris lucorum</name>
    <dbReference type="NCBI Taxonomy" id="248454"/>
    <lineage>
        <taxon>Eukaryota</taxon>
        <taxon>Metazoa</taxon>
        <taxon>Ecdysozoa</taxon>
        <taxon>Arthropoda</taxon>
        <taxon>Hexapoda</taxon>
        <taxon>Insecta</taxon>
        <taxon>Pterygota</taxon>
        <taxon>Neoptera</taxon>
        <taxon>Paraneoptera</taxon>
        <taxon>Hemiptera</taxon>
        <taxon>Heteroptera</taxon>
        <taxon>Panheteroptera</taxon>
        <taxon>Cimicomorpha</taxon>
        <taxon>Miridae</taxon>
        <taxon>Mirini</taxon>
        <taxon>Apolygus</taxon>
    </lineage>
</organism>
<dbReference type="EMBL" id="WIXP02000009">
    <property type="protein sequence ID" value="KAF6204760.1"/>
    <property type="molecule type" value="Genomic_DNA"/>
</dbReference>
<accession>A0A6A4JK95</accession>
<name>A0A6A4JK95_APOLU</name>
<keyword evidence="2" id="KW-1185">Reference proteome</keyword>
<protein>
    <submittedName>
        <fullName evidence="1">Uncharacterized protein</fullName>
    </submittedName>
</protein>
<evidence type="ECO:0000313" key="2">
    <source>
        <dbReference type="Proteomes" id="UP000466442"/>
    </source>
</evidence>
<gene>
    <name evidence="1" type="ORF">GE061_018922</name>
</gene>
<dbReference type="Proteomes" id="UP000466442">
    <property type="component" value="Linkage Group LG9"/>
</dbReference>
<reference evidence="1" key="1">
    <citation type="journal article" date="2021" name="Mol. Ecol. Resour.">
        <title>Apolygus lucorum genome provides insights into omnivorousness and mesophyll feeding.</title>
        <authorList>
            <person name="Liu Y."/>
            <person name="Liu H."/>
            <person name="Wang H."/>
            <person name="Huang T."/>
            <person name="Liu B."/>
            <person name="Yang B."/>
            <person name="Yin L."/>
            <person name="Li B."/>
            <person name="Zhang Y."/>
            <person name="Zhang S."/>
            <person name="Jiang F."/>
            <person name="Zhang X."/>
            <person name="Ren Y."/>
            <person name="Wang B."/>
            <person name="Wang S."/>
            <person name="Lu Y."/>
            <person name="Wu K."/>
            <person name="Fan W."/>
            <person name="Wang G."/>
        </authorList>
    </citation>
    <scope>NUCLEOTIDE SEQUENCE</scope>
    <source>
        <strain evidence="1">12Hb</strain>
    </source>
</reference>
<sequence>MVRGNSLECNRKTQVYRRLLRTDSLLCLEITWRLRILRTDSLLYPEKTWRLRILSGDSERRKNLRDSKQLMMVLPERPTRIRQPATYKILELQTYKTFLQTYKNFLQIFLQDARTAVLQDLPARPSCRLADLQICRSSYKMPELLTYKNFLQDARTADLQDLLADLQELPADLPTRCQNCCLTRPSCRPTRPSCRPTRTSCRSSYKMPELQTYKNFLQDARTVDLQDLLAD</sequence>
<dbReference type="AlphaFoldDB" id="A0A6A4JK95"/>